<evidence type="ECO:0000256" key="5">
    <source>
        <dbReference type="SAM" id="MobiDB-lite"/>
    </source>
</evidence>
<keyword evidence="2 4" id="KW-0479">Metal-binding</keyword>
<dbReference type="EMBL" id="JAPDFR010000001">
    <property type="protein sequence ID" value="KAK0391767.1"/>
    <property type="molecule type" value="Genomic_DNA"/>
</dbReference>
<dbReference type="Proteomes" id="UP001175261">
    <property type="component" value="Unassembled WGS sequence"/>
</dbReference>
<evidence type="ECO:0000256" key="2">
    <source>
        <dbReference type="ARBA" id="ARBA00022723"/>
    </source>
</evidence>
<dbReference type="GO" id="GO:0034354">
    <property type="term" value="P:'de novo' NAD+ biosynthetic process from L-tryptophan"/>
    <property type="evidence" value="ECO:0007669"/>
    <property type="project" value="TreeGrafter"/>
</dbReference>
<accession>A0AA39GTF4</accession>
<dbReference type="SUPFAM" id="SSF140959">
    <property type="entry name" value="Indolic compounds 2,3-dioxygenase-like"/>
    <property type="match status" value="1"/>
</dbReference>
<dbReference type="PROSITE" id="PS00876">
    <property type="entry name" value="IDO_1"/>
    <property type="match status" value="1"/>
</dbReference>
<dbReference type="Gene3D" id="1.20.58.480">
    <property type="match status" value="1"/>
</dbReference>
<sequence>MSPHAVNIQDAPVRIQEELESFAVTRNAFLPHNRPSKHLEDVYYEPWELVAQHLPQLIREERIRGAIDTLPILSTERLTSEAEWRRAYVILAFFTHAYIWGGEEPSETLPPQVTIPFLKVSAHLELPPVLTYAACVLWNFTSEGDDFSQIDDLSTLVTFTGTESESWFYLISVAMEARAGGIIQKMMEAVSSVKARDYDTITESLDQLRECIRSVGLLLDRMYERNDPMTFYYHIRPFLAGSKNMEASGLPRGVFYDQGNGKGQWVQLRGGSNGQSSLIQFFDVALGVEHQGHGTKASAKTGTAEKSYHEEVRDYMPGPHSRFLTHIARMGSVRELAMVEPTNDAQAKLRRSYIAATEALTEFRNRHIQIVTRYIILPSKQPWTGGKKKNLASTSTERAAMLTKSEELTGTGGTQLVPFLKQARDETTHAGRLVR</sequence>
<dbReference type="GO" id="GO:0019441">
    <property type="term" value="P:L-tryptophan catabolic process to kynurenine"/>
    <property type="evidence" value="ECO:0007669"/>
    <property type="project" value="InterPro"/>
</dbReference>
<feature type="region of interest" description="Disordered" evidence="5">
    <location>
        <begin position="413"/>
        <end position="435"/>
    </location>
</feature>
<name>A0AA39GTF4_SARSR</name>
<dbReference type="GO" id="GO:0005737">
    <property type="term" value="C:cytoplasm"/>
    <property type="evidence" value="ECO:0007669"/>
    <property type="project" value="TreeGrafter"/>
</dbReference>
<evidence type="ECO:0008006" key="8">
    <source>
        <dbReference type="Google" id="ProtNLM"/>
    </source>
</evidence>
<comment type="similarity">
    <text evidence="1">Belongs to the indoleamine 2,3-dioxygenase family.</text>
</comment>
<evidence type="ECO:0000313" key="6">
    <source>
        <dbReference type="EMBL" id="KAK0391767.1"/>
    </source>
</evidence>
<dbReference type="GO" id="GO:0033754">
    <property type="term" value="F:indoleamine 2,3-dioxygenase activity"/>
    <property type="evidence" value="ECO:0007669"/>
    <property type="project" value="TreeGrafter"/>
</dbReference>
<keyword evidence="4" id="KW-0349">Heme</keyword>
<evidence type="ECO:0000313" key="7">
    <source>
        <dbReference type="Proteomes" id="UP001175261"/>
    </source>
</evidence>
<protein>
    <recommendedName>
        <fullName evidence="8">Indoleamine 2,3-dioxygenase</fullName>
    </recommendedName>
</protein>
<dbReference type="InterPro" id="IPR000898">
    <property type="entry name" value="Indolamine_dOase"/>
</dbReference>
<dbReference type="InterPro" id="IPR037217">
    <property type="entry name" value="Trp/Indoleamine_2_3_dOase-like"/>
</dbReference>
<organism evidence="6 7">
    <name type="scientific">Sarocladium strictum</name>
    <name type="common">Black bundle disease fungus</name>
    <name type="synonym">Acremonium strictum</name>
    <dbReference type="NCBI Taxonomy" id="5046"/>
    <lineage>
        <taxon>Eukaryota</taxon>
        <taxon>Fungi</taxon>
        <taxon>Dikarya</taxon>
        <taxon>Ascomycota</taxon>
        <taxon>Pezizomycotina</taxon>
        <taxon>Sordariomycetes</taxon>
        <taxon>Hypocreomycetidae</taxon>
        <taxon>Hypocreales</taxon>
        <taxon>Sarocladiaceae</taxon>
        <taxon>Sarocladium</taxon>
    </lineage>
</organism>
<comment type="caution">
    <text evidence="6">The sequence shown here is derived from an EMBL/GenBank/DDBJ whole genome shotgun (WGS) entry which is preliminary data.</text>
</comment>
<keyword evidence="7" id="KW-1185">Reference proteome</keyword>
<evidence type="ECO:0000256" key="1">
    <source>
        <dbReference type="ARBA" id="ARBA00007119"/>
    </source>
</evidence>
<dbReference type="GO" id="GO:0046872">
    <property type="term" value="F:metal ion binding"/>
    <property type="evidence" value="ECO:0007669"/>
    <property type="project" value="UniProtKB-KW"/>
</dbReference>
<keyword evidence="3 4" id="KW-0408">Iron</keyword>
<evidence type="ECO:0000256" key="4">
    <source>
        <dbReference type="PIRSR" id="PIRSR600898-1"/>
    </source>
</evidence>
<feature type="binding site" description="proximal binding residue" evidence="4">
    <location>
        <position position="367"/>
    </location>
    <ligand>
        <name>heme b</name>
        <dbReference type="ChEBI" id="CHEBI:60344"/>
    </ligand>
    <ligandPart>
        <name>Fe</name>
        <dbReference type="ChEBI" id="CHEBI:18248"/>
    </ligandPart>
</feature>
<dbReference type="PANTHER" id="PTHR28657">
    <property type="entry name" value="INDOLEAMINE 2,3-DIOXYGENASE"/>
    <property type="match status" value="1"/>
</dbReference>
<gene>
    <name evidence="6" type="ORF">NLU13_1266</name>
</gene>
<proteinExistence type="inferred from homology"/>
<dbReference type="AlphaFoldDB" id="A0AA39GTF4"/>
<dbReference type="GO" id="GO:0020037">
    <property type="term" value="F:heme binding"/>
    <property type="evidence" value="ECO:0007669"/>
    <property type="project" value="InterPro"/>
</dbReference>
<dbReference type="PANTHER" id="PTHR28657:SF10">
    <property type="entry name" value="INDOLEAMINE 2,3-DIOXYGENASE"/>
    <property type="match status" value="1"/>
</dbReference>
<dbReference type="Pfam" id="PF01231">
    <property type="entry name" value="IDO"/>
    <property type="match status" value="1"/>
</dbReference>
<evidence type="ECO:0000256" key="3">
    <source>
        <dbReference type="ARBA" id="ARBA00023004"/>
    </source>
</evidence>
<reference evidence="6" key="1">
    <citation type="submission" date="2022-10" db="EMBL/GenBank/DDBJ databases">
        <title>Determination and structural analysis of whole genome sequence of Sarocladium strictum F4-1.</title>
        <authorList>
            <person name="Hu L."/>
            <person name="Jiang Y."/>
        </authorList>
    </citation>
    <scope>NUCLEOTIDE SEQUENCE</scope>
    <source>
        <strain evidence="6">F4-1</strain>
    </source>
</reference>